<dbReference type="VEuPathDB" id="VectorBase:AGAMI1_005602"/>
<evidence type="ECO:0008006" key="10">
    <source>
        <dbReference type="Google" id="ProtNLM"/>
    </source>
</evidence>
<dbReference type="EnsemblMetazoa" id="AGAP029162-RA">
    <property type="protein sequence ID" value="AGAP029162-PA"/>
    <property type="gene ID" value="AGAP029162"/>
</dbReference>
<keyword evidence="9" id="KW-1185">Reference proteome</keyword>
<evidence type="ECO:0000256" key="7">
    <source>
        <dbReference type="ARBA" id="ARBA00023180"/>
    </source>
</evidence>
<evidence type="ECO:0000313" key="8">
    <source>
        <dbReference type="EnsemblMetazoa" id="AGAP029162-PA"/>
    </source>
</evidence>
<keyword evidence="3" id="KW-0812">Transmembrane</keyword>
<protein>
    <recommendedName>
        <fullName evidence="10">Ionotropic receptor</fullName>
    </recommendedName>
</protein>
<dbReference type="InParanoid" id="A0A2Y9D2H3"/>
<evidence type="ECO:0000256" key="6">
    <source>
        <dbReference type="ARBA" id="ARBA00023170"/>
    </source>
</evidence>
<accession>A0A2Y9D2H3</accession>
<dbReference type="PANTHER" id="PTHR42643:SF24">
    <property type="entry name" value="IONOTROPIC RECEPTOR 60A"/>
    <property type="match status" value="1"/>
</dbReference>
<keyword evidence="2" id="KW-1003">Cell membrane</keyword>
<keyword evidence="5" id="KW-0472">Membrane</keyword>
<reference evidence="8 9" key="1">
    <citation type="journal article" date="2002" name="Science">
        <title>The genome sequence of the malaria mosquito Anopheles gambiae.</title>
        <authorList>
            <person name="Holt R.A."/>
            <person name="Subramanian G.M."/>
            <person name="Halpern A."/>
            <person name="Sutton G.G."/>
            <person name="Charlab R."/>
            <person name="Nusskern D.R."/>
            <person name="Wincker P."/>
            <person name="Clark A.G."/>
            <person name="Ribeiro J.M."/>
            <person name="Wides R."/>
            <person name="Salzberg S.L."/>
            <person name="Loftus B."/>
            <person name="Yandell M."/>
            <person name="Majoros W.H."/>
            <person name="Rusch D.B."/>
            <person name="Lai Z."/>
            <person name="Kraft C.L."/>
            <person name="Abril J.F."/>
            <person name="Anthouard V."/>
            <person name="Arensburger P."/>
            <person name="Atkinson P.W."/>
            <person name="Baden H."/>
            <person name="de Berardinis V."/>
            <person name="Baldwin D."/>
            <person name="Benes V."/>
            <person name="Biedler J."/>
            <person name="Blass C."/>
            <person name="Bolanos R."/>
            <person name="Boscus D."/>
            <person name="Barnstead M."/>
            <person name="Cai S."/>
            <person name="Center A."/>
            <person name="Chaturverdi K."/>
            <person name="Christophides G.K."/>
            <person name="Chrystal M.A."/>
            <person name="Clamp M."/>
            <person name="Cravchik A."/>
            <person name="Curwen V."/>
            <person name="Dana A."/>
            <person name="Delcher A."/>
            <person name="Dew I."/>
            <person name="Evans C.A."/>
            <person name="Flanigan M."/>
            <person name="Grundschober-Freimoser A."/>
            <person name="Friedli L."/>
            <person name="Gu Z."/>
            <person name="Guan P."/>
            <person name="Guigo R."/>
            <person name="Hillenmeyer M.E."/>
            <person name="Hladun S.L."/>
            <person name="Hogan J.R."/>
            <person name="Hong Y.S."/>
            <person name="Hoover J."/>
            <person name="Jaillon O."/>
            <person name="Ke Z."/>
            <person name="Kodira C."/>
            <person name="Kokoza E."/>
            <person name="Koutsos A."/>
            <person name="Letunic I."/>
            <person name="Levitsky A."/>
            <person name="Liang Y."/>
            <person name="Lin J.J."/>
            <person name="Lobo N.F."/>
            <person name="Lopez J.R."/>
            <person name="Malek J.A."/>
            <person name="McIntosh T.C."/>
            <person name="Meister S."/>
            <person name="Miller J."/>
            <person name="Mobarry C."/>
            <person name="Mongin E."/>
            <person name="Murphy S.D."/>
            <person name="O'Brochta D.A."/>
            <person name="Pfannkoch C."/>
            <person name="Qi R."/>
            <person name="Regier M.A."/>
            <person name="Remington K."/>
            <person name="Shao H."/>
            <person name="Sharakhova M.V."/>
            <person name="Sitter C.D."/>
            <person name="Shetty J."/>
            <person name="Smith T.J."/>
            <person name="Strong R."/>
            <person name="Sun J."/>
            <person name="Thomasova D."/>
            <person name="Ton L.Q."/>
            <person name="Topalis P."/>
            <person name="Tu Z."/>
            <person name="Unger M.F."/>
            <person name="Walenz B."/>
            <person name="Wang A."/>
            <person name="Wang J."/>
            <person name="Wang M."/>
            <person name="Wang X."/>
            <person name="Woodford K.J."/>
            <person name="Wortman J.R."/>
            <person name="Wu M."/>
            <person name="Yao A."/>
            <person name="Zdobnov E.M."/>
            <person name="Zhang H."/>
            <person name="Zhao Q."/>
            <person name="Zhao S."/>
            <person name="Zhu S.C."/>
            <person name="Zhimulev I."/>
            <person name="Coluzzi M."/>
            <person name="della Torre A."/>
            <person name="Roth C.W."/>
            <person name="Louis C."/>
            <person name="Kalush F."/>
            <person name="Mural R.J."/>
            <person name="Myers E.W."/>
            <person name="Adams M.D."/>
            <person name="Smith H.O."/>
            <person name="Broder S."/>
            <person name="Gardner M.J."/>
            <person name="Fraser C.M."/>
            <person name="Birney E."/>
            <person name="Bork P."/>
            <person name="Brey P.T."/>
            <person name="Venter J.C."/>
            <person name="Weissenbach J."/>
            <person name="Kafatos F.C."/>
            <person name="Collins F.H."/>
            <person name="Hoffman S.L."/>
        </authorList>
    </citation>
    <scope>NUCLEOTIDE SEQUENCE [LARGE SCALE GENOMIC DNA]</scope>
    <source>
        <strain evidence="8 9">PEST</strain>
    </source>
</reference>
<reference evidence="8" key="3">
    <citation type="submission" date="2020-05" db="UniProtKB">
        <authorList>
            <consortium name="EnsemblMetazoa"/>
        </authorList>
    </citation>
    <scope>IDENTIFICATION</scope>
    <source>
        <strain evidence="8">PEST</strain>
    </source>
</reference>
<reference evidence="8 9" key="2">
    <citation type="journal article" date="2004" name="Trends Parasitol.">
        <title>The Anopheles gambiae genome: an update.</title>
        <authorList>
            <person name="Mongin E."/>
            <person name="Louis C."/>
            <person name="Holt R.A."/>
            <person name="Birney E."/>
            <person name="Collins F.H."/>
        </authorList>
    </citation>
    <scope>NUCLEOTIDE SEQUENCE [LARGE SCALE GENOMIC DNA]</scope>
    <source>
        <strain evidence="8 9">PEST</strain>
    </source>
</reference>
<evidence type="ECO:0000256" key="4">
    <source>
        <dbReference type="ARBA" id="ARBA00022989"/>
    </source>
</evidence>
<proteinExistence type="predicted"/>
<dbReference type="AlphaFoldDB" id="A0A2Y9D2H3"/>
<dbReference type="GO" id="GO:0005886">
    <property type="term" value="C:plasma membrane"/>
    <property type="evidence" value="ECO:0007669"/>
    <property type="project" value="UniProtKB-SubCell"/>
</dbReference>
<sequence length="578" mass="65941">MNLRAEFLTTVFLHQAVAILANSTSSLIPFVADAFERSIRTLYLVDLARWSVFDQLQKLPFPKVLFDGNRSIGQLDQSRLVLMYANLTDVRALQNSFLTTFHDLPATSPWNARVVALVEDQYLEDYLGGMFALLRTLFKHCGISYWSVTSVQGGSYLLYSLDYGNTSITVKAQLNFEQTYTYRRMFINHQLLIHVQALISFPYTFDNRRAALDGIDVVLFSHLFYYLRWDWQEVKVTGASAKEMLYVSIDRLLSGTVDLMITRRIADAPFLPTIAVPELIRFCLVVPRKSSMEFFNNLFQPFSTDLWTLIGCVSFLLYGVKLLGEGDTKVGTLLRTLTHASPLHRFVQIALSFCEFILIECYLARVTSLLLVHRFQPEPETLAQFFATDIPMHMLSSHLAFVHQLAPDVTAAILARAVLVDGLDRTSHTHAYLDSVDRATYTIAVLQSTDPTRGRKASYILPETVSSFPAAYMVARTAAPLRDCLALHLDWMRAFGFRRLMDRLFDNLLEADVRRVVITEDLVQIEHMVPLLIFLSFGWVISGAVFVGERMLYSTQQTVRAIAYRQRRKFTPKCMQFA</sequence>
<dbReference type="VEuPathDB" id="VectorBase:AGAP029162"/>
<evidence type="ECO:0000256" key="3">
    <source>
        <dbReference type="ARBA" id="ARBA00022692"/>
    </source>
</evidence>
<keyword evidence="7" id="KW-0325">Glycoprotein</keyword>
<dbReference type="InterPro" id="IPR052192">
    <property type="entry name" value="Insect_Ionotropic_Sensory_Rcpt"/>
</dbReference>
<evidence type="ECO:0000256" key="2">
    <source>
        <dbReference type="ARBA" id="ARBA00022475"/>
    </source>
</evidence>
<comment type="subcellular location">
    <subcellularLocation>
        <location evidence="1">Cell membrane</location>
        <topology evidence="1">Multi-pass membrane protein</topology>
    </subcellularLocation>
</comment>
<dbReference type="EMBL" id="AAAB01008859">
    <property type="status" value="NOT_ANNOTATED_CDS"/>
    <property type="molecule type" value="Genomic_DNA"/>
</dbReference>
<evidence type="ECO:0000256" key="1">
    <source>
        <dbReference type="ARBA" id="ARBA00004651"/>
    </source>
</evidence>
<evidence type="ECO:0000256" key="5">
    <source>
        <dbReference type="ARBA" id="ARBA00023136"/>
    </source>
</evidence>
<keyword evidence="4" id="KW-1133">Transmembrane helix</keyword>
<keyword evidence="6" id="KW-0675">Receptor</keyword>
<evidence type="ECO:0000313" key="9">
    <source>
        <dbReference type="Proteomes" id="UP000007062"/>
    </source>
</evidence>
<dbReference type="Proteomes" id="UP000007062">
    <property type="component" value="Chromosome 2R"/>
</dbReference>
<organism evidence="8 9">
    <name type="scientific">Anopheles gambiae</name>
    <name type="common">African malaria mosquito</name>
    <dbReference type="NCBI Taxonomy" id="7165"/>
    <lineage>
        <taxon>Eukaryota</taxon>
        <taxon>Metazoa</taxon>
        <taxon>Ecdysozoa</taxon>
        <taxon>Arthropoda</taxon>
        <taxon>Hexapoda</taxon>
        <taxon>Insecta</taxon>
        <taxon>Pterygota</taxon>
        <taxon>Neoptera</taxon>
        <taxon>Endopterygota</taxon>
        <taxon>Diptera</taxon>
        <taxon>Nematocera</taxon>
        <taxon>Culicoidea</taxon>
        <taxon>Culicidae</taxon>
        <taxon>Anophelinae</taxon>
        <taxon>Anopheles</taxon>
    </lineage>
</organism>
<dbReference type="PANTHER" id="PTHR42643">
    <property type="entry name" value="IONOTROPIC RECEPTOR 20A-RELATED"/>
    <property type="match status" value="1"/>
</dbReference>
<name>A0A2Y9D2H3_ANOGA</name>